<evidence type="ECO:0000313" key="3">
    <source>
        <dbReference type="EMBL" id="CAH2062688.1"/>
    </source>
</evidence>
<dbReference type="InterPro" id="IPR011706">
    <property type="entry name" value="Cu-oxidase_C"/>
</dbReference>
<accession>A0AAU9SG59</accession>
<comment type="caution">
    <text evidence="3">The sequence shown here is derived from an EMBL/GenBank/DDBJ whole genome shotgun (WGS) entry which is preliminary data.</text>
</comment>
<comment type="similarity">
    <text evidence="1">Belongs to the multicopper oxidase family.</text>
</comment>
<keyword evidence="4" id="KW-1185">Reference proteome</keyword>
<protein>
    <recommendedName>
        <fullName evidence="2">Plastocyanin-like domain-containing protein</fullName>
    </recommendedName>
</protein>
<dbReference type="Gene3D" id="2.60.40.420">
    <property type="entry name" value="Cupredoxins - blue copper proteins"/>
    <property type="match status" value="1"/>
</dbReference>
<dbReference type="PANTHER" id="PTHR11709">
    <property type="entry name" value="MULTI-COPPER OXIDASE"/>
    <property type="match status" value="1"/>
</dbReference>
<dbReference type="InterPro" id="IPR045087">
    <property type="entry name" value="Cu-oxidase_fam"/>
</dbReference>
<dbReference type="AlphaFoldDB" id="A0AAU9SG59"/>
<gene>
    <name evidence="3" type="ORF">TAV2_LOCUS15135</name>
</gene>
<feature type="domain" description="Plastocyanin-like" evidence="2">
    <location>
        <begin position="49"/>
        <end position="129"/>
    </location>
</feature>
<proteinExistence type="inferred from homology"/>
<dbReference type="EMBL" id="CAJVSB020000831">
    <property type="protein sequence ID" value="CAH2062688.1"/>
    <property type="molecule type" value="Genomic_DNA"/>
</dbReference>
<dbReference type="PANTHER" id="PTHR11709:SF410">
    <property type="entry name" value="LACCASE"/>
    <property type="match status" value="1"/>
</dbReference>
<dbReference type="Pfam" id="PF07731">
    <property type="entry name" value="Cu-oxidase_2"/>
    <property type="match status" value="1"/>
</dbReference>
<evidence type="ECO:0000313" key="4">
    <source>
        <dbReference type="Proteomes" id="UP000836841"/>
    </source>
</evidence>
<sequence length="162" mass="17462">MAVNSNPCVVGNCSARLGASMNNITFRAPTTDILQAYYNEIGGIYTTDFPVTPSLYYNFTGDNFTENIVTYTLGARVNVLEYNTTVELVLQGTNVLSGPENHPMHLHGFGFYFVGSGCGNFDNETDPQSPGGEHCWGTQKLMGSRVINSELTNPGCGSCAVI</sequence>
<dbReference type="SUPFAM" id="SSF49503">
    <property type="entry name" value="Cupredoxins"/>
    <property type="match status" value="1"/>
</dbReference>
<name>A0AAU9SG59_THLAR</name>
<evidence type="ECO:0000259" key="2">
    <source>
        <dbReference type="Pfam" id="PF07731"/>
    </source>
</evidence>
<dbReference type="Proteomes" id="UP000836841">
    <property type="component" value="Unassembled WGS sequence"/>
</dbReference>
<dbReference type="InterPro" id="IPR008972">
    <property type="entry name" value="Cupredoxin"/>
</dbReference>
<reference evidence="3 4" key="1">
    <citation type="submission" date="2022-03" db="EMBL/GenBank/DDBJ databases">
        <authorList>
            <person name="Nunn A."/>
            <person name="Chopra R."/>
            <person name="Nunn A."/>
            <person name="Contreras Garrido A."/>
        </authorList>
    </citation>
    <scope>NUCLEOTIDE SEQUENCE [LARGE SCALE GENOMIC DNA]</scope>
</reference>
<dbReference type="GO" id="GO:0016491">
    <property type="term" value="F:oxidoreductase activity"/>
    <property type="evidence" value="ECO:0007669"/>
    <property type="project" value="InterPro"/>
</dbReference>
<dbReference type="GO" id="GO:0005507">
    <property type="term" value="F:copper ion binding"/>
    <property type="evidence" value="ECO:0007669"/>
    <property type="project" value="InterPro"/>
</dbReference>
<organism evidence="3 4">
    <name type="scientific">Thlaspi arvense</name>
    <name type="common">Field penny-cress</name>
    <dbReference type="NCBI Taxonomy" id="13288"/>
    <lineage>
        <taxon>Eukaryota</taxon>
        <taxon>Viridiplantae</taxon>
        <taxon>Streptophyta</taxon>
        <taxon>Embryophyta</taxon>
        <taxon>Tracheophyta</taxon>
        <taxon>Spermatophyta</taxon>
        <taxon>Magnoliopsida</taxon>
        <taxon>eudicotyledons</taxon>
        <taxon>Gunneridae</taxon>
        <taxon>Pentapetalae</taxon>
        <taxon>rosids</taxon>
        <taxon>malvids</taxon>
        <taxon>Brassicales</taxon>
        <taxon>Brassicaceae</taxon>
        <taxon>Thlaspideae</taxon>
        <taxon>Thlaspi</taxon>
    </lineage>
</organism>
<evidence type="ECO:0000256" key="1">
    <source>
        <dbReference type="ARBA" id="ARBA00010609"/>
    </source>
</evidence>